<dbReference type="AlphaFoldDB" id="A0A941BKU8"/>
<feature type="region of interest" description="Disordered" evidence="1">
    <location>
        <begin position="1"/>
        <end position="21"/>
    </location>
</feature>
<evidence type="ECO:0000313" key="3">
    <source>
        <dbReference type="Proteomes" id="UP000678374"/>
    </source>
</evidence>
<dbReference type="EMBL" id="JAGQDE010000013">
    <property type="protein sequence ID" value="MBQ0960283.1"/>
    <property type="molecule type" value="Genomic_DNA"/>
</dbReference>
<reference evidence="2" key="1">
    <citation type="submission" date="2021-04" db="EMBL/GenBank/DDBJ databases">
        <title>The genome sequence of Ideonella sp. 4Y11.</title>
        <authorList>
            <person name="Liu Y."/>
        </authorList>
    </citation>
    <scope>NUCLEOTIDE SEQUENCE</scope>
    <source>
        <strain evidence="2">4Y11</strain>
    </source>
</reference>
<name>A0A941BKU8_9BURK</name>
<sequence>MSHEHSAGDPHATPDAAARRFVPTTPYHPRLTGMTACGNGSLDDSLDPTQWQGAVGRRNQIRHEPGNIFAEFEEGLFPGAPGVLDGHPHQAHVTSGTADPLVGISQTAPGSTGAVRLGNSRNWPDAELSCEVLSKTFIVPLDQPFLSFWYAVVQHGGPDNHNGGSQAYFRVRVTDAQGVLIPGAFSFGNGLGALTNSGYPDDTLVANPKHPLFQSAESGTSDPYLYKDWSCAQIDLSTHLGQQVTVEFITADCAHTGHFSYAYIDNICGTCAGSPSGSFRYACEASDHCGAGKICFDYSLPSKVDKQGLSVTGEVSIQLQLIQNGVTVLTLSSGLLIRGERHCFAIDPAQLTGLNPALGGFDIRATASFSMGQVPLGTMVTGTPHEGVTAGRNNDYRLRCPSCDEIARNQAEQLRRRCATKRKHLARVSCHCPPGVASGCGCGGGCSESHGGAAESADLATPALAGVAKAVDCDCQGHCDCKAVTWPSIKPCLSVAWADSDCDGLEGNDVEVMCISVCNCHSNLGFSNLVIQQIQVTDAHGRPVAMLPDGTPSIQVVPSGPLCFGDIGPCRGKDQPSCVTRELAVSLRGAAAGSYRLTFSGICFDVVHHVQDEQCFVLPVCKD</sequence>
<protein>
    <submittedName>
        <fullName evidence="2">Uncharacterized protein</fullName>
    </submittedName>
</protein>
<dbReference type="RefSeq" id="WP_210802954.1">
    <property type="nucleotide sequence ID" value="NZ_JAGQDE010000013.1"/>
</dbReference>
<comment type="caution">
    <text evidence="2">The sequence shown here is derived from an EMBL/GenBank/DDBJ whole genome shotgun (WGS) entry which is preliminary data.</text>
</comment>
<gene>
    <name evidence="2" type="ORF">KAK06_15115</name>
</gene>
<evidence type="ECO:0000313" key="2">
    <source>
        <dbReference type="EMBL" id="MBQ0960283.1"/>
    </source>
</evidence>
<accession>A0A941BKU8</accession>
<proteinExistence type="predicted"/>
<evidence type="ECO:0000256" key="1">
    <source>
        <dbReference type="SAM" id="MobiDB-lite"/>
    </source>
</evidence>
<dbReference type="Proteomes" id="UP000678374">
    <property type="component" value="Unassembled WGS sequence"/>
</dbReference>
<organism evidence="2 3">
    <name type="scientific">Ideonella aquatica</name>
    <dbReference type="NCBI Taxonomy" id="2824119"/>
    <lineage>
        <taxon>Bacteria</taxon>
        <taxon>Pseudomonadati</taxon>
        <taxon>Pseudomonadota</taxon>
        <taxon>Betaproteobacteria</taxon>
        <taxon>Burkholderiales</taxon>
        <taxon>Sphaerotilaceae</taxon>
        <taxon>Ideonella</taxon>
    </lineage>
</organism>
<keyword evidence="3" id="KW-1185">Reference proteome</keyword>